<organism evidence="2 3">
    <name type="scientific">Thlaspi arvense</name>
    <name type="common">Field penny-cress</name>
    <dbReference type="NCBI Taxonomy" id="13288"/>
    <lineage>
        <taxon>Eukaryota</taxon>
        <taxon>Viridiplantae</taxon>
        <taxon>Streptophyta</taxon>
        <taxon>Embryophyta</taxon>
        <taxon>Tracheophyta</taxon>
        <taxon>Spermatophyta</taxon>
        <taxon>Magnoliopsida</taxon>
        <taxon>eudicotyledons</taxon>
        <taxon>Gunneridae</taxon>
        <taxon>Pentapetalae</taxon>
        <taxon>rosids</taxon>
        <taxon>malvids</taxon>
        <taxon>Brassicales</taxon>
        <taxon>Brassicaceae</taxon>
        <taxon>Thlaspideae</taxon>
        <taxon>Thlaspi</taxon>
    </lineage>
</organism>
<protein>
    <recommendedName>
        <fullName evidence="1">F-box associated beta-propeller type 1 domain-containing protein</fullName>
    </recommendedName>
</protein>
<dbReference type="InterPro" id="IPR017451">
    <property type="entry name" value="F-box-assoc_interact_dom"/>
</dbReference>
<dbReference type="SUPFAM" id="SSF50965">
    <property type="entry name" value="Galactose oxidase, central domain"/>
    <property type="match status" value="1"/>
</dbReference>
<dbReference type="EMBL" id="OU466857">
    <property type="protein sequence ID" value="CAH2034808.1"/>
    <property type="molecule type" value="Genomic_DNA"/>
</dbReference>
<dbReference type="Proteomes" id="UP000836841">
    <property type="component" value="Chromosome 1"/>
</dbReference>
<keyword evidence="3" id="KW-1185">Reference proteome</keyword>
<dbReference type="InterPro" id="IPR015915">
    <property type="entry name" value="Kelch-typ_b-propeller"/>
</dbReference>
<evidence type="ECO:0000313" key="2">
    <source>
        <dbReference type="EMBL" id="CAH2034808.1"/>
    </source>
</evidence>
<dbReference type="PANTHER" id="PTHR31672">
    <property type="entry name" value="BNACNNG10540D PROTEIN"/>
    <property type="match status" value="1"/>
</dbReference>
<dbReference type="NCBIfam" id="TIGR01640">
    <property type="entry name" value="F_box_assoc_1"/>
    <property type="match status" value="1"/>
</dbReference>
<accession>A0AAU9R6Q5</accession>
<feature type="domain" description="F-box associated beta-propeller type 1" evidence="1">
    <location>
        <begin position="49"/>
        <end position="279"/>
    </location>
</feature>
<proteinExistence type="predicted"/>
<dbReference type="InterPro" id="IPR006527">
    <property type="entry name" value="F-box-assoc_dom_typ1"/>
</dbReference>
<dbReference type="PANTHER" id="PTHR31672:SF13">
    <property type="entry name" value="F-BOX PROTEIN CPR30-LIKE"/>
    <property type="match status" value="1"/>
</dbReference>
<gene>
    <name evidence="2" type="ORF">TAV2_LOCUS3226</name>
</gene>
<sequence length="322" mass="37336">MIRRQLSNPDFLLVDDQHDDDLMNDEELMIRTLVLGSSEPEAEPVFSLQLSFDDVSRSCDGLMCIYNFQRSILMVNPSTRWMREVPPASLQERTFQRYDRKYEPNLLGFGKDICTKTYKLVWLCNSLQIDPPTTCEVFDFNIDTWRHVESSPYRILVDHNPTYVDGSLNWFISKSSTEINVISFDCHTEIFQEISGYPLTQEDETQIIMCNLNNRLCVSEKKWPTQDIWTLNCSNMMTWEKMYSLDLSSCPDGLLSGERRPIAGPLAILNNKKLLLFDEHGPHGYNPNVVMYDLETRSYSLCFDAESVILVTPYFQTLITIP</sequence>
<dbReference type="AlphaFoldDB" id="A0AAU9R6Q5"/>
<dbReference type="Pfam" id="PF07734">
    <property type="entry name" value="FBA_1"/>
    <property type="match status" value="1"/>
</dbReference>
<dbReference type="Gene3D" id="2.120.10.80">
    <property type="entry name" value="Kelch-type beta propeller"/>
    <property type="match status" value="1"/>
</dbReference>
<dbReference type="InterPro" id="IPR050796">
    <property type="entry name" value="SCF_F-box_component"/>
</dbReference>
<reference evidence="2 3" key="1">
    <citation type="submission" date="2022-03" db="EMBL/GenBank/DDBJ databases">
        <authorList>
            <person name="Nunn A."/>
            <person name="Chopra R."/>
            <person name="Nunn A."/>
            <person name="Contreras Garrido A."/>
        </authorList>
    </citation>
    <scope>NUCLEOTIDE SEQUENCE [LARGE SCALE GENOMIC DNA]</scope>
</reference>
<evidence type="ECO:0000313" key="3">
    <source>
        <dbReference type="Proteomes" id="UP000836841"/>
    </source>
</evidence>
<dbReference type="InterPro" id="IPR011043">
    <property type="entry name" value="Gal_Oxase/kelch_b-propeller"/>
</dbReference>
<name>A0AAU9R6Q5_THLAR</name>
<evidence type="ECO:0000259" key="1">
    <source>
        <dbReference type="Pfam" id="PF07734"/>
    </source>
</evidence>